<organism evidence="1 2">
    <name type="scientific">Ensete ventricosum</name>
    <name type="common">Abyssinian banana</name>
    <name type="synonym">Musa ensete</name>
    <dbReference type="NCBI Taxonomy" id="4639"/>
    <lineage>
        <taxon>Eukaryota</taxon>
        <taxon>Viridiplantae</taxon>
        <taxon>Streptophyta</taxon>
        <taxon>Embryophyta</taxon>
        <taxon>Tracheophyta</taxon>
        <taxon>Spermatophyta</taxon>
        <taxon>Magnoliopsida</taxon>
        <taxon>Liliopsida</taxon>
        <taxon>Zingiberales</taxon>
        <taxon>Musaceae</taxon>
        <taxon>Ensete</taxon>
    </lineage>
</organism>
<reference evidence="1 2" key="1">
    <citation type="journal article" date="2014" name="Agronomy (Basel)">
        <title>A Draft Genome Sequence for Ensete ventricosum, the Drought-Tolerant Tree Against Hunger.</title>
        <authorList>
            <person name="Harrison J."/>
            <person name="Moore K.A."/>
            <person name="Paszkiewicz K."/>
            <person name="Jones T."/>
            <person name="Grant M."/>
            <person name="Ambacheew D."/>
            <person name="Muzemil S."/>
            <person name="Studholme D.J."/>
        </authorList>
    </citation>
    <scope>NUCLEOTIDE SEQUENCE [LARGE SCALE GENOMIC DNA]</scope>
</reference>
<evidence type="ECO:0000313" key="1">
    <source>
        <dbReference type="EMBL" id="RRT77887.1"/>
    </source>
</evidence>
<dbReference type="EMBL" id="AMZH03001814">
    <property type="protein sequence ID" value="RRT77887.1"/>
    <property type="molecule type" value="Genomic_DNA"/>
</dbReference>
<accession>A0A427ANT7</accession>
<comment type="caution">
    <text evidence="1">The sequence shown here is derived from an EMBL/GenBank/DDBJ whole genome shotgun (WGS) entry which is preliminary data.</text>
</comment>
<name>A0A427ANT7_ENSVE</name>
<sequence length="121" mass="13438">MILSLENQDLSLLDICPVGATFLFAFFSLKVSEATIPLDYSVLLYNLCMVLPPQMHLLEYDSSLIQPQAAPFKEFTRRFTEGIEKLAGNTLGICREITGEKTRRLTVSMPEAAGLAKVVLI</sequence>
<evidence type="ECO:0000313" key="2">
    <source>
        <dbReference type="Proteomes" id="UP000287651"/>
    </source>
</evidence>
<proteinExistence type="predicted"/>
<dbReference type="Proteomes" id="UP000287651">
    <property type="component" value="Unassembled WGS sequence"/>
</dbReference>
<protein>
    <submittedName>
        <fullName evidence="1">Uncharacterized protein</fullName>
    </submittedName>
</protein>
<dbReference type="AlphaFoldDB" id="A0A427ANT7"/>
<gene>
    <name evidence="1" type="ORF">B296_00010243</name>
</gene>